<evidence type="ECO:0008006" key="13">
    <source>
        <dbReference type="Google" id="ProtNLM"/>
    </source>
</evidence>
<evidence type="ECO:0000256" key="5">
    <source>
        <dbReference type="ARBA" id="ARBA00022840"/>
    </source>
</evidence>
<dbReference type="EMBL" id="CAJJDN010000058">
    <property type="protein sequence ID" value="CAD8091925.1"/>
    <property type="molecule type" value="Genomic_DNA"/>
</dbReference>
<dbReference type="PANTHER" id="PTHR24346">
    <property type="entry name" value="MAP/MICROTUBULE AFFINITY-REGULATING KINASE"/>
    <property type="match status" value="1"/>
</dbReference>
<dbReference type="CDD" id="cd14003">
    <property type="entry name" value="STKc_AMPK-like"/>
    <property type="match status" value="1"/>
</dbReference>
<keyword evidence="5 6" id="KW-0067">ATP-binding</keyword>
<dbReference type="FunFam" id="3.30.200.20:FF:000003">
    <property type="entry name" value="Non-specific serine/threonine protein kinase"/>
    <property type="match status" value="1"/>
</dbReference>
<keyword evidence="12" id="KW-1185">Reference proteome</keyword>
<dbReference type="OrthoDB" id="193931at2759"/>
<dbReference type="InterPro" id="IPR000719">
    <property type="entry name" value="Prot_kinase_dom"/>
</dbReference>
<dbReference type="Pfam" id="PF00069">
    <property type="entry name" value="Pkinase"/>
    <property type="match status" value="1"/>
</dbReference>
<sequence length="488" mass="56177">MKCIGNYQLGKTIGSGTFGKVKLAVHIPTQQTVAIKIMNKSRMVDIVDIERVQRELHILKIVRHPNVIMLYEVFETNKYIFIVMEYCQKELFSYIVKNKKIPEINACALFQQLLSGIEYLHKLKIVHRDIKPENLLIKGRIKIVDFGLSNTYDELLKTACGSPCYAAPEMISGKLYSGLKADIWSSGVVLFVMLCGYLPFEDANTNQLYKKILSANYKVPNFLSSDAIDVLKFILNPDPDERPNIDQIRKHPWFNLYKTNFQIKQGILIGQHKIPIDNNVVNQVEKLGYSKKYIYQCLISNQHNDATTAYYLWLDQIIQSGGQTCADIASDQFQVQLIELNSQTAKSDIKINMTIEDEKQETITNNNTNSINSQQIQQQQPQITPKNPSSRRSNKTERYPIFDRLMNKIEKNPSNVRSESEQQQKNLEIQKYEIQSSKGSKSISLSDYYSDKLSKELPLPTIHQQLKRKKPKIKTNLLTIQQVYGVRK</sequence>
<dbReference type="InterPro" id="IPR017441">
    <property type="entry name" value="Protein_kinase_ATP_BS"/>
</dbReference>
<dbReference type="PROSITE" id="PS00107">
    <property type="entry name" value="PROTEIN_KINASE_ATP"/>
    <property type="match status" value="1"/>
</dbReference>
<dbReference type="PANTHER" id="PTHR24346:SF82">
    <property type="entry name" value="KP78A-RELATED"/>
    <property type="match status" value="1"/>
</dbReference>
<dbReference type="GO" id="GO:0005737">
    <property type="term" value="C:cytoplasm"/>
    <property type="evidence" value="ECO:0007669"/>
    <property type="project" value="TreeGrafter"/>
</dbReference>
<dbReference type="InterPro" id="IPR008271">
    <property type="entry name" value="Ser/Thr_kinase_AS"/>
</dbReference>
<feature type="domain" description="UBA" evidence="10">
    <location>
        <begin position="275"/>
        <end position="315"/>
    </location>
</feature>
<evidence type="ECO:0000256" key="4">
    <source>
        <dbReference type="ARBA" id="ARBA00022777"/>
    </source>
</evidence>
<feature type="region of interest" description="Disordered" evidence="8">
    <location>
        <begin position="373"/>
        <end position="400"/>
    </location>
</feature>
<evidence type="ECO:0000256" key="8">
    <source>
        <dbReference type="SAM" id="MobiDB-lite"/>
    </source>
</evidence>
<proteinExistence type="inferred from homology"/>
<dbReference type="PROSITE" id="PS50011">
    <property type="entry name" value="PROTEIN_KINASE_DOM"/>
    <property type="match status" value="1"/>
</dbReference>
<dbReference type="GO" id="GO:0035556">
    <property type="term" value="P:intracellular signal transduction"/>
    <property type="evidence" value="ECO:0007669"/>
    <property type="project" value="TreeGrafter"/>
</dbReference>
<dbReference type="InterPro" id="IPR015940">
    <property type="entry name" value="UBA"/>
</dbReference>
<dbReference type="Proteomes" id="UP000692954">
    <property type="component" value="Unassembled WGS sequence"/>
</dbReference>
<keyword evidence="2" id="KW-0808">Transferase</keyword>
<evidence type="ECO:0000313" key="11">
    <source>
        <dbReference type="EMBL" id="CAD8091925.1"/>
    </source>
</evidence>
<evidence type="ECO:0000256" key="6">
    <source>
        <dbReference type="PROSITE-ProRule" id="PRU10141"/>
    </source>
</evidence>
<feature type="domain" description="Protein kinase" evidence="9">
    <location>
        <begin position="7"/>
        <end position="254"/>
    </location>
</feature>
<comment type="caution">
    <text evidence="11">The sequence shown here is derived from an EMBL/GenBank/DDBJ whole genome shotgun (WGS) entry which is preliminary data.</text>
</comment>
<dbReference type="PROSITE" id="PS00108">
    <property type="entry name" value="PROTEIN_KINASE_ST"/>
    <property type="match status" value="1"/>
</dbReference>
<evidence type="ECO:0000256" key="2">
    <source>
        <dbReference type="ARBA" id="ARBA00022679"/>
    </source>
</evidence>
<dbReference type="AlphaFoldDB" id="A0A8S1NRS1"/>
<dbReference type="GO" id="GO:0005524">
    <property type="term" value="F:ATP binding"/>
    <property type="evidence" value="ECO:0007669"/>
    <property type="project" value="UniProtKB-UniRule"/>
</dbReference>
<dbReference type="CDD" id="cd14335">
    <property type="entry name" value="UBA_SnRK1_plant"/>
    <property type="match status" value="1"/>
</dbReference>
<evidence type="ECO:0000256" key="3">
    <source>
        <dbReference type="ARBA" id="ARBA00022741"/>
    </source>
</evidence>
<evidence type="ECO:0000313" key="12">
    <source>
        <dbReference type="Proteomes" id="UP000692954"/>
    </source>
</evidence>
<name>A0A8S1NRS1_9CILI</name>
<evidence type="ECO:0000256" key="1">
    <source>
        <dbReference type="ARBA" id="ARBA00022527"/>
    </source>
</evidence>
<evidence type="ECO:0000259" key="9">
    <source>
        <dbReference type="PROSITE" id="PS50011"/>
    </source>
</evidence>
<comment type="similarity">
    <text evidence="7">Belongs to the protein kinase superfamily.</text>
</comment>
<keyword evidence="3 6" id="KW-0547">Nucleotide-binding</keyword>
<gene>
    <name evidence="11" type="ORF">PSON_ATCC_30995.1.T0580127</name>
</gene>
<feature type="binding site" evidence="6">
    <location>
        <position position="36"/>
    </location>
    <ligand>
        <name>ATP</name>
        <dbReference type="ChEBI" id="CHEBI:30616"/>
    </ligand>
</feature>
<dbReference type="FunFam" id="1.10.510.10:FF:000740">
    <property type="entry name" value="SNF1-related protein kinase, putative"/>
    <property type="match status" value="1"/>
</dbReference>
<keyword evidence="1 7" id="KW-0723">Serine/threonine-protein kinase</keyword>
<protein>
    <recommendedName>
        <fullName evidence="13">Protein kinase domain-containing protein</fullName>
    </recommendedName>
</protein>
<reference evidence="11" key="1">
    <citation type="submission" date="2021-01" db="EMBL/GenBank/DDBJ databases">
        <authorList>
            <consortium name="Genoscope - CEA"/>
            <person name="William W."/>
        </authorList>
    </citation>
    <scope>NUCLEOTIDE SEQUENCE</scope>
</reference>
<dbReference type="SMART" id="SM00220">
    <property type="entry name" value="S_TKc"/>
    <property type="match status" value="1"/>
</dbReference>
<accession>A0A8S1NRS1</accession>
<evidence type="ECO:0000256" key="7">
    <source>
        <dbReference type="RuleBase" id="RU000304"/>
    </source>
</evidence>
<keyword evidence="4" id="KW-0418">Kinase</keyword>
<evidence type="ECO:0000259" key="10">
    <source>
        <dbReference type="PROSITE" id="PS50030"/>
    </source>
</evidence>
<dbReference type="PROSITE" id="PS50030">
    <property type="entry name" value="UBA"/>
    <property type="match status" value="1"/>
</dbReference>
<dbReference type="GO" id="GO:0004674">
    <property type="term" value="F:protein serine/threonine kinase activity"/>
    <property type="evidence" value="ECO:0007669"/>
    <property type="project" value="UniProtKB-KW"/>
</dbReference>
<organism evidence="11 12">
    <name type="scientific">Paramecium sonneborni</name>
    <dbReference type="NCBI Taxonomy" id="65129"/>
    <lineage>
        <taxon>Eukaryota</taxon>
        <taxon>Sar</taxon>
        <taxon>Alveolata</taxon>
        <taxon>Ciliophora</taxon>
        <taxon>Intramacronucleata</taxon>
        <taxon>Oligohymenophorea</taxon>
        <taxon>Peniculida</taxon>
        <taxon>Parameciidae</taxon>
        <taxon>Paramecium</taxon>
    </lineage>
</organism>
<feature type="compositionally biased region" description="Low complexity" evidence="8">
    <location>
        <begin position="373"/>
        <end position="385"/>
    </location>
</feature>